<dbReference type="AlphaFoldDB" id="A0A6D2L6Q5"/>
<dbReference type="PANTHER" id="PTHR31111:SF132">
    <property type="entry name" value="F-BOX ASSOCIATED UBIQUITINATION EFFECTOR FAMILY PROTEIN-RELATED"/>
    <property type="match status" value="1"/>
</dbReference>
<dbReference type="OrthoDB" id="1845276at2759"/>
<protein>
    <recommendedName>
        <fullName evidence="1">F-box associated beta-propeller type 3 domain-containing protein</fullName>
    </recommendedName>
</protein>
<dbReference type="Proteomes" id="UP000467841">
    <property type="component" value="Unassembled WGS sequence"/>
</dbReference>
<comment type="caution">
    <text evidence="2">The sequence shown here is derived from an EMBL/GenBank/DDBJ whole genome shotgun (WGS) entry which is preliminary data.</text>
</comment>
<reference evidence="2" key="1">
    <citation type="submission" date="2020-01" db="EMBL/GenBank/DDBJ databases">
        <authorList>
            <person name="Mishra B."/>
        </authorList>
    </citation>
    <scope>NUCLEOTIDE SEQUENCE [LARGE SCALE GENOMIC DNA]</scope>
</reference>
<dbReference type="Pfam" id="PF08268">
    <property type="entry name" value="FBA_3"/>
    <property type="match status" value="1"/>
</dbReference>
<feature type="domain" description="F-box associated beta-propeller type 3" evidence="1">
    <location>
        <begin position="23"/>
        <end position="199"/>
    </location>
</feature>
<proteinExistence type="predicted"/>
<evidence type="ECO:0000313" key="2">
    <source>
        <dbReference type="EMBL" id="CAA7055593.1"/>
    </source>
</evidence>
<dbReference type="InterPro" id="IPR017451">
    <property type="entry name" value="F-box-assoc_interact_dom"/>
</dbReference>
<accession>A0A6D2L6Q5</accession>
<keyword evidence="3" id="KW-1185">Reference proteome</keyword>
<evidence type="ECO:0000313" key="3">
    <source>
        <dbReference type="Proteomes" id="UP000467841"/>
    </source>
</evidence>
<dbReference type="NCBIfam" id="TIGR01640">
    <property type="entry name" value="F_box_assoc_1"/>
    <property type="match status" value="1"/>
</dbReference>
<name>A0A6D2L6Q5_9BRAS</name>
<evidence type="ECO:0000259" key="1">
    <source>
        <dbReference type="Pfam" id="PF08268"/>
    </source>
</evidence>
<gene>
    <name evidence="2" type="ORF">MERR_LOCUS42829</name>
</gene>
<sequence>MSRALRNFLLLISTGSKLVSFNRKILTLPIARSSRSYVLKSSLGFDPIDKQLKVLCTTKTYEDYQTKVEHHVLTLGSGRRLKWRKVKCALQRFDEIHRRDWICINGVLYYLIVVSSDEHYQEEFPDIVCFNVRSEKFSYVKKDMELATARGNLDSALANYKGKLAKLEADVCLDTGIITSIKMWVLQDAEKHQWSGYLCLRLASSLEDNSWMP</sequence>
<dbReference type="EMBL" id="CACVBM020001607">
    <property type="protein sequence ID" value="CAA7055593.1"/>
    <property type="molecule type" value="Genomic_DNA"/>
</dbReference>
<organism evidence="2 3">
    <name type="scientific">Microthlaspi erraticum</name>
    <dbReference type="NCBI Taxonomy" id="1685480"/>
    <lineage>
        <taxon>Eukaryota</taxon>
        <taxon>Viridiplantae</taxon>
        <taxon>Streptophyta</taxon>
        <taxon>Embryophyta</taxon>
        <taxon>Tracheophyta</taxon>
        <taxon>Spermatophyta</taxon>
        <taxon>Magnoliopsida</taxon>
        <taxon>eudicotyledons</taxon>
        <taxon>Gunneridae</taxon>
        <taxon>Pentapetalae</taxon>
        <taxon>rosids</taxon>
        <taxon>malvids</taxon>
        <taxon>Brassicales</taxon>
        <taxon>Brassicaceae</taxon>
        <taxon>Coluteocarpeae</taxon>
        <taxon>Microthlaspi</taxon>
    </lineage>
</organism>
<dbReference type="InterPro" id="IPR013187">
    <property type="entry name" value="F-box-assoc_dom_typ3"/>
</dbReference>
<dbReference type="PANTHER" id="PTHR31111">
    <property type="entry name" value="BNAA05G37150D PROTEIN-RELATED"/>
    <property type="match status" value="1"/>
</dbReference>